<feature type="region of interest" description="Disordered" evidence="1">
    <location>
        <begin position="131"/>
        <end position="284"/>
    </location>
</feature>
<feature type="compositionally biased region" description="Basic and acidic residues" evidence="1">
    <location>
        <begin position="169"/>
        <end position="178"/>
    </location>
</feature>
<feature type="compositionally biased region" description="Basic and acidic residues" evidence="1">
    <location>
        <begin position="894"/>
        <end position="904"/>
    </location>
</feature>
<evidence type="ECO:0000256" key="1">
    <source>
        <dbReference type="SAM" id="MobiDB-lite"/>
    </source>
</evidence>
<feature type="compositionally biased region" description="Basic and acidic residues" evidence="1">
    <location>
        <begin position="131"/>
        <end position="152"/>
    </location>
</feature>
<feature type="region of interest" description="Disordered" evidence="1">
    <location>
        <begin position="32"/>
        <end position="115"/>
    </location>
</feature>
<feature type="region of interest" description="Disordered" evidence="1">
    <location>
        <begin position="700"/>
        <end position="729"/>
    </location>
</feature>
<name>A0A3S2PLB0_ORYJA</name>
<feature type="compositionally biased region" description="Low complexity" evidence="1">
    <location>
        <begin position="700"/>
        <end position="718"/>
    </location>
</feature>
<feature type="region of interest" description="Disordered" evidence="1">
    <location>
        <begin position="389"/>
        <end position="431"/>
    </location>
</feature>
<sequence length="967" mass="109193">MQFSGVLLLRKVDLVTEVRSFAFALRGCTRADPTPVTDGRTLSEVLGSGMSPTKGGRNGLNLPGIPTIQYHRDEPGSSERTSRNVEGGESPQRRYSRDSLSRDWGRGSPARRRVSSPVWDGYETKRRRYTADYTDHEYRQRRESLEKPRRPSPDSFSNNQKGTDFKYAASHDDDDFKYRRSPPNSWHRHSQDAYSKRSDDLRDRSFPGSYKDRDDQKRRETSQERRWSPDHSTKIQFKDKEHKDSPPAAECRQQQHRAGFSANRSSRKALQTEDATKSNEQKSSTGFQRFLEVLNKGVNVDVLTKIVTQISDQQPQQRTLSPSRSPVEKSLPKVDGSMGKASEPSVVEKVLTPEEEQKQRQMQGVLQAIGLDLGFEELGQMSSRIQERLYGKKDEDVTNERGTRQAFAPKRRSEETPEDEEGAGQEHGEISTIRSSDFKNLAMNPHDWSDSVQRLHPFSEAHHLRDAGSSERVPWSEAELDLHRERLCGSDPRKPSPPIQNRNEFEPGYPDGEPMVLEEEDPELQRRKKELQEIEERIMYKKAFIAVKTIGLLEKKSLDKQLNTDQGETLKERVTAILQRHPYSLIHKIQQPKERLKSPLLSEGDSLYEPHPLQLRVNSLLKHRRRQPVILSPSIEKTPDVPLPRHPLPADGNKKPERGFDRFLEVLNRGTDVNLEEILSAAPLPSAQLPSAQLPSAQLPSAQLPSAPLPSAQLPSASRSVTPPAKGASRSDEAFERFLKLLNNGTNVNFNEMVSSVPPPFSRLAHTSPVDSRRCDRPARNLNNAADSTILHQEVPALQHPSSSSSTNEESKVEKGFERFLSVLNKGVDINLLSKIVMDNKEEPSRALPSAERDKGEEPLGARAPVELLCQAASRPAVPNQRRQTQSRAVATQNRRDAENEGLKKQAGLHRPGRIAPTKKPAEPKPVLLTEEDIKANLRKKLQEFNEKAKQTKLVIPTAQLPEQEQS</sequence>
<proteinExistence type="predicted"/>
<dbReference type="Proteomes" id="UP000283210">
    <property type="component" value="Chromosome 1"/>
</dbReference>
<feature type="compositionally biased region" description="Basic and acidic residues" evidence="1">
    <location>
        <begin position="189"/>
        <end position="245"/>
    </location>
</feature>
<feature type="compositionally biased region" description="Basic and acidic residues" evidence="1">
    <location>
        <begin position="270"/>
        <end position="280"/>
    </location>
</feature>
<reference evidence="2 3" key="2">
    <citation type="submission" date="2019-01" db="EMBL/GenBank/DDBJ databases">
        <title>A chromosome length genome reference of the Java medaka (oryzias javanicus).</title>
        <authorList>
            <person name="Herpin A."/>
            <person name="Takehana Y."/>
            <person name="Naruse K."/>
            <person name="Ansai S."/>
            <person name="Kawaguchi M."/>
        </authorList>
    </citation>
    <scope>NUCLEOTIDE SEQUENCE [LARGE SCALE GENOMIC DNA]</scope>
    <source>
        <strain evidence="2">RS831</strain>
        <tissue evidence="2">Whole body</tissue>
    </source>
</reference>
<dbReference type="EMBL" id="CM012437">
    <property type="protein sequence ID" value="RVE76557.1"/>
    <property type="molecule type" value="Genomic_DNA"/>
</dbReference>
<feature type="compositionally biased region" description="Basic and acidic residues" evidence="1">
    <location>
        <begin position="70"/>
        <end position="83"/>
    </location>
</feature>
<gene>
    <name evidence="2" type="ORF">OJAV_G00009750</name>
</gene>
<dbReference type="AlphaFoldDB" id="A0A3S2PLB0"/>
<feature type="compositionally biased region" description="Basic and acidic residues" evidence="1">
    <location>
        <begin position="389"/>
        <end position="403"/>
    </location>
</feature>
<feature type="region of interest" description="Disordered" evidence="1">
    <location>
        <begin position="634"/>
        <end position="657"/>
    </location>
</feature>
<feature type="compositionally biased region" description="Polar residues" evidence="1">
    <location>
        <begin position="881"/>
        <end position="893"/>
    </location>
</feature>
<feature type="region of interest" description="Disordered" evidence="1">
    <location>
        <begin position="311"/>
        <end position="345"/>
    </location>
</feature>
<dbReference type="OrthoDB" id="8401023at2759"/>
<feature type="region of interest" description="Disordered" evidence="1">
    <location>
        <begin position="787"/>
        <end position="811"/>
    </location>
</feature>
<organism evidence="2 3">
    <name type="scientific">Oryzias javanicus</name>
    <name type="common">Javanese ricefish</name>
    <name type="synonym">Aplocheilus javanicus</name>
    <dbReference type="NCBI Taxonomy" id="123683"/>
    <lineage>
        <taxon>Eukaryota</taxon>
        <taxon>Metazoa</taxon>
        <taxon>Chordata</taxon>
        <taxon>Craniata</taxon>
        <taxon>Vertebrata</taxon>
        <taxon>Euteleostomi</taxon>
        <taxon>Actinopterygii</taxon>
        <taxon>Neopterygii</taxon>
        <taxon>Teleostei</taxon>
        <taxon>Neoteleostei</taxon>
        <taxon>Acanthomorphata</taxon>
        <taxon>Ovalentaria</taxon>
        <taxon>Atherinomorphae</taxon>
        <taxon>Beloniformes</taxon>
        <taxon>Adrianichthyidae</taxon>
        <taxon>Oryziinae</taxon>
        <taxon>Oryzias</taxon>
    </lineage>
</organism>
<protein>
    <submittedName>
        <fullName evidence="2">Uncharacterized protein</fullName>
    </submittedName>
</protein>
<feature type="compositionally biased region" description="Basic and acidic residues" evidence="1">
    <location>
        <begin position="91"/>
        <end position="105"/>
    </location>
</feature>
<evidence type="ECO:0000313" key="3">
    <source>
        <dbReference type="Proteomes" id="UP000283210"/>
    </source>
</evidence>
<accession>A0A3S2PLB0</accession>
<evidence type="ECO:0000313" key="2">
    <source>
        <dbReference type="EMBL" id="RVE76557.1"/>
    </source>
</evidence>
<feature type="region of interest" description="Disordered" evidence="1">
    <location>
        <begin position="874"/>
        <end position="929"/>
    </location>
</feature>
<keyword evidence="3" id="KW-1185">Reference proteome</keyword>
<reference evidence="2 3" key="1">
    <citation type="submission" date="2018-11" db="EMBL/GenBank/DDBJ databases">
        <authorList>
            <person name="Lopez-Roques C."/>
            <person name="Donnadieu C."/>
            <person name="Bouchez O."/>
            <person name="Klopp C."/>
            <person name="Cabau C."/>
            <person name="Zahm M."/>
        </authorList>
    </citation>
    <scope>NUCLEOTIDE SEQUENCE [LARGE SCALE GENOMIC DNA]</scope>
    <source>
        <strain evidence="2">RS831</strain>
        <tissue evidence="2">Whole body</tissue>
    </source>
</reference>
<feature type="compositionally biased region" description="Polar residues" evidence="1">
    <location>
        <begin position="311"/>
        <end position="324"/>
    </location>
</feature>
<feature type="region of interest" description="Disordered" evidence="1">
    <location>
        <begin position="487"/>
        <end position="524"/>
    </location>
</feature>